<feature type="compositionally biased region" description="Low complexity" evidence="1">
    <location>
        <begin position="298"/>
        <end position="315"/>
    </location>
</feature>
<dbReference type="GO" id="GO:0140291">
    <property type="term" value="P:peptidyl-glutamate ADP-deribosylation"/>
    <property type="evidence" value="ECO:0007669"/>
    <property type="project" value="TreeGrafter"/>
</dbReference>
<keyword evidence="4" id="KW-1185">Reference proteome</keyword>
<organism evidence="3 4">
    <name type="scientific">Macrostomum lignano</name>
    <dbReference type="NCBI Taxonomy" id="282301"/>
    <lineage>
        <taxon>Eukaryota</taxon>
        <taxon>Metazoa</taxon>
        <taxon>Spiralia</taxon>
        <taxon>Lophotrochozoa</taxon>
        <taxon>Platyhelminthes</taxon>
        <taxon>Rhabditophora</taxon>
        <taxon>Macrostomorpha</taxon>
        <taxon>Macrostomida</taxon>
        <taxon>Macrostomidae</taxon>
        <taxon>Macrostomum</taxon>
    </lineage>
</organism>
<reference evidence="3 4" key="1">
    <citation type="submission" date="2017-06" db="EMBL/GenBank/DDBJ databases">
        <title>A platform for efficient transgenesis in Macrostomum lignano, a flatworm model organism for stem cell research.</title>
        <authorList>
            <person name="Berezikov E."/>
        </authorList>
    </citation>
    <scope>NUCLEOTIDE SEQUENCE [LARGE SCALE GENOMIC DNA]</scope>
    <source>
        <strain evidence="3">DV1</strain>
        <tissue evidence="3">Whole organism</tissue>
    </source>
</reference>
<dbReference type="CDD" id="cd02908">
    <property type="entry name" value="Macro_OAADPr_deacetylase"/>
    <property type="match status" value="1"/>
</dbReference>
<evidence type="ECO:0000313" key="4">
    <source>
        <dbReference type="Proteomes" id="UP000215902"/>
    </source>
</evidence>
<dbReference type="GO" id="GO:0005654">
    <property type="term" value="C:nucleoplasm"/>
    <property type="evidence" value="ECO:0007669"/>
    <property type="project" value="TreeGrafter"/>
</dbReference>
<gene>
    <name evidence="3" type="ORF">BOX15_Mlig005005g2</name>
</gene>
<evidence type="ECO:0000259" key="2">
    <source>
        <dbReference type="PROSITE" id="PS51154"/>
    </source>
</evidence>
<accession>A0A267E2N6</accession>
<dbReference type="Pfam" id="PF01661">
    <property type="entry name" value="Macro"/>
    <property type="match status" value="1"/>
</dbReference>
<proteinExistence type="predicted"/>
<dbReference type="PROSITE" id="PS51154">
    <property type="entry name" value="MACRO"/>
    <property type="match status" value="1"/>
</dbReference>
<dbReference type="InterPro" id="IPR002589">
    <property type="entry name" value="Macro_dom"/>
</dbReference>
<feature type="domain" description="Macro" evidence="2">
    <location>
        <begin position="102"/>
        <end position="279"/>
    </location>
</feature>
<feature type="compositionally biased region" description="Low complexity" evidence="1">
    <location>
        <begin position="326"/>
        <end position="341"/>
    </location>
</feature>
<dbReference type="PANTHER" id="PTHR11106:SF27">
    <property type="entry name" value="MACRO DOMAIN-CONTAINING PROTEIN"/>
    <property type="match status" value="1"/>
</dbReference>
<feature type="non-terminal residue" evidence="3">
    <location>
        <position position="1"/>
    </location>
</feature>
<dbReference type="SMART" id="SM00506">
    <property type="entry name" value="A1pp"/>
    <property type="match status" value="1"/>
</dbReference>
<comment type="caution">
    <text evidence="3">The sequence shown here is derived from an EMBL/GenBank/DDBJ whole genome shotgun (WGS) entry which is preliminary data.</text>
</comment>
<dbReference type="PANTHER" id="PTHR11106">
    <property type="entry name" value="GANGLIOSIDE INDUCED DIFFERENTIATION ASSOCIATED PROTEIN 2-RELATED"/>
    <property type="match status" value="1"/>
</dbReference>
<dbReference type="Proteomes" id="UP000215902">
    <property type="component" value="Unassembled WGS sequence"/>
</dbReference>
<sequence length="402" mass="41535">AAKAAAKLLPISAHRLGNSVTNHYRRLLIASSATIAAAATAVVMSDRGRAKLHGAFGTSYDPKHRDEFLSMPLEERRKQYSCGENYTPMVDIPTWAQQAGAAKQPNDGDPLARRVSLHVGDITKLEIDAIVNAANSSLLGGGGVDGAIHRAAGPLLKAECAQLKGCETGDAKATCGYKLPARYVLHTVGPMGSGDKALRSCYSRCLELARQHGLTSVAFPCISTGVYGFPAERAAKIALETVRDFLANDKYGEKIERIIFCVFLDADYRLYTQLLPVYFPTKRLPTKKQKEEQEAADETSAPAAETSAPAGETSAPAGETSAPAGETSAPAGETPAPAGETSAPAGETSAPAGETSAHAGETPATAGETSAPAGETSAPAGETSAPAGETPATAGDTTQPAT</sequence>
<dbReference type="NCBIfam" id="NF001664">
    <property type="entry name" value="PRK00431.1-6"/>
    <property type="match status" value="1"/>
</dbReference>
<dbReference type="GO" id="GO:0042278">
    <property type="term" value="P:purine nucleoside metabolic process"/>
    <property type="evidence" value="ECO:0007669"/>
    <property type="project" value="TreeGrafter"/>
</dbReference>
<protein>
    <recommendedName>
        <fullName evidence="2">Macro domain-containing protein</fullName>
    </recommendedName>
</protein>
<dbReference type="STRING" id="282301.A0A267E2N6"/>
<dbReference type="InterPro" id="IPR043472">
    <property type="entry name" value="Macro_dom-like"/>
</dbReference>
<name>A0A267E2N6_9PLAT</name>
<evidence type="ECO:0000256" key="1">
    <source>
        <dbReference type="SAM" id="MobiDB-lite"/>
    </source>
</evidence>
<dbReference type="GO" id="GO:0140293">
    <property type="term" value="F:ADP-ribosylglutamate hydrolase activity"/>
    <property type="evidence" value="ECO:0007669"/>
    <property type="project" value="TreeGrafter"/>
</dbReference>
<dbReference type="SUPFAM" id="SSF52949">
    <property type="entry name" value="Macro domain-like"/>
    <property type="match status" value="1"/>
</dbReference>
<dbReference type="AlphaFoldDB" id="A0A267E2N6"/>
<dbReference type="GO" id="GO:0006974">
    <property type="term" value="P:DNA damage response"/>
    <property type="evidence" value="ECO:0007669"/>
    <property type="project" value="TreeGrafter"/>
</dbReference>
<dbReference type="Gene3D" id="3.40.220.10">
    <property type="entry name" value="Leucine Aminopeptidase, subunit E, domain 1"/>
    <property type="match status" value="1"/>
</dbReference>
<evidence type="ECO:0000313" key="3">
    <source>
        <dbReference type="EMBL" id="PAA55696.1"/>
    </source>
</evidence>
<dbReference type="EMBL" id="NIVC01002720">
    <property type="protein sequence ID" value="PAA55696.1"/>
    <property type="molecule type" value="Genomic_DNA"/>
</dbReference>
<dbReference type="OrthoDB" id="6133115at2759"/>
<feature type="region of interest" description="Disordered" evidence="1">
    <location>
        <begin position="285"/>
        <end position="402"/>
    </location>
</feature>